<dbReference type="RefSeq" id="WP_218108216.1">
    <property type="nucleotide sequence ID" value="NZ_FMCU01000007.1"/>
</dbReference>
<gene>
    <name evidence="7" type="ORF">GA0070216_107210</name>
</gene>
<feature type="compositionally biased region" description="Basic and acidic residues" evidence="5">
    <location>
        <begin position="247"/>
        <end position="257"/>
    </location>
</feature>
<accession>A0A1C4YVV0</accession>
<feature type="domain" description="PglD N-terminal" evidence="6">
    <location>
        <begin position="20"/>
        <end position="102"/>
    </location>
</feature>
<dbReference type="Pfam" id="PF17836">
    <property type="entry name" value="PglD_N"/>
    <property type="match status" value="1"/>
</dbReference>
<name>A0A1C4YVV0_9ACTN</name>
<dbReference type="NCBIfam" id="TIGR03570">
    <property type="entry name" value="NeuD_NnaD"/>
    <property type="match status" value="1"/>
</dbReference>
<keyword evidence="7" id="KW-0012">Acyltransferase</keyword>
<feature type="region of interest" description="Disordered" evidence="5">
    <location>
        <begin position="236"/>
        <end position="257"/>
    </location>
</feature>
<dbReference type="Proteomes" id="UP000198797">
    <property type="component" value="Unassembled WGS sequence"/>
</dbReference>
<feature type="binding site" evidence="4">
    <location>
        <position position="95"/>
    </location>
    <ligand>
        <name>substrate</name>
    </ligand>
</feature>
<evidence type="ECO:0000256" key="3">
    <source>
        <dbReference type="PIRSR" id="PIRSR620019-1"/>
    </source>
</evidence>
<keyword evidence="8" id="KW-1185">Reference proteome</keyword>
<dbReference type="PROSITE" id="PS00101">
    <property type="entry name" value="HEXAPEP_TRANSFERASES"/>
    <property type="match status" value="1"/>
</dbReference>
<feature type="active site" description="Proton acceptor" evidence="3">
    <location>
        <position position="162"/>
    </location>
</feature>
<dbReference type="InterPro" id="IPR041561">
    <property type="entry name" value="PglD_N"/>
</dbReference>
<reference evidence="8" key="1">
    <citation type="submission" date="2016-06" db="EMBL/GenBank/DDBJ databases">
        <authorList>
            <person name="Varghese N."/>
            <person name="Submissions Spin"/>
        </authorList>
    </citation>
    <scope>NUCLEOTIDE SEQUENCE [LARGE SCALE GENOMIC DNA]</scope>
    <source>
        <strain evidence="8">DSM 44100</strain>
    </source>
</reference>
<evidence type="ECO:0000256" key="4">
    <source>
        <dbReference type="PIRSR" id="PIRSR620019-2"/>
    </source>
</evidence>
<dbReference type="Gene3D" id="2.160.10.10">
    <property type="entry name" value="Hexapeptide repeat proteins"/>
    <property type="match status" value="1"/>
</dbReference>
<dbReference type="PANTHER" id="PTHR43300:SF7">
    <property type="entry name" value="UDP-N-ACETYLBACILLOSAMINE N-ACETYLTRANSFERASE"/>
    <property type="match status" value="1"/>
</dbReference>
<dbReference type="Gene3D" id="3.40.50.20">
    <property type="match status" value="1"/>
</dbReference>
<dbReference type="PANTHER" id="PTHR43300">
    <property type="entry name" value="ACETYLTRANSFERASE"/>
    <property type="match status" value="1"/>
</dbReference>
<dbReference type="AlphaFoldDB" id="A0A1C4YVV0"/>
<evidence type="ECO:0000313" key="8">
    <source>
        <dbReference type="Proteomes" id="UP000198797"/>
    </source>
</evidence>
<sequence length="257" mass="27102">MTESDRRSPWPREQRLTTDVVIVGVGGMGREIYGVIRLLNARPVDGTSWRVLGFVDDHPTEPNVELVRRLGVPFLGPTRWLAGQPSTTRVALGVGHPQLRRETDQVLARYGLPAATVVHPAAEIGPDCVFQEGLFAAGGARVTTNVALGRHVHLNQNCTVGHDAVLGDHVSVNPLAAISGYCRLGDGVMVGTTAAVLPRLTVGRDAIVGAGACVTRDVPAGTVVTGVPARPVSRSAADARPVVMPAHGREDEVDHPA</sequence>
<organism evidence="7 8">
    <name type="scientific">Micromonospora matsumotoense</name>
    <dbReference type="NCBI Taxonomy" id="121616"/>
    <lineage>
        <taxon>Bacteria</taxon>
        <taxon>Bacillati</taxon>
        <taxon>Actinomycetota</taxon>
        <taxon>Actinomycetes</taxon>
        <taxon>Micromonosporales</taxon>
        <taxon>Micromonosporaceae</taxon>
        <taxon>Micromonospora</taxon>
    </lineage>
</organism>
<evidence type="ECO:0000256" key="1">
    <source>
        <dbReference type="ARBA" id="ARBA00022679"/>
    </source>
</evidence>
<dbReference type="CDD" id="cd03360">
    <property type="entry name" value="LbH_AT_putative"/>
    <property type="match status" value="1"/>
</dbReference>
<dbReference type="InterPro" id="IPR050179">
    <property type="entry name" value="Trans_hexapeptide_repeat"/>
</dbReference>
<dbReference type="GO" id="GO:0016746">
    <property type="term" value="F:acyltransferase activity"/>
    <property type="evidence" value="ECO:0007669"/>
    <property type="project" value="UniProtKB-KW"/>
</dbReference>
<keyword evidence="1 7" id="KW-0808">Transferase</keyword>
<keyword evidence="2" id="KW-0677">Repeat</keyword>
<evidence type="ECO:0000259" key="6">
    <source>
        <dbReference type="Pfam" id="PF17836"/>
    </source>
</evidence>
<dbReference type="InterPro" id="IPR018357">
    <property type="entry name" value="Hexapep_transf_CS"/>
</dbReference>
<feature type="site" description="Increases basicity of active site His" evidence="3">
    <location>
        <position position="163"/>
    </location>
</feature>
<dbReference type="InterPro" id="IPR011004">
    <property type="entry name" value="Trimer_LpxA-like_sf"/>
</dbReference>
<dbReference type="EMBL" id="FMCU01000007">
    <property type="protein sequence ID" value="SCF24776.1"/>
    <property type="molecule type" value="Genomic_DNA"/>
</dbReference>
<evidence type="ECO:0000256" key="2">
    <source>
        <dbReference type="ARBA" id="ARBA00022737"/>
    </source>
</evidence>
<dbReference type="STRING" id="121616.GA0070216_107210"/>
<evidence type="ECO:0000256" key="5">
    <source>
        <dbReference type="SAM" id="MobiDB-lite"/>
    </source>
</evidence>
<proteinExistence type="predicted"/>
<dbReference type="SUPFAM" id="SSF51161">
    <property type="entry name" value="Trimeric LpxA-like enzymes"/>
    <property type="match status" value="1"/>
</dbReference>
<dbReference type="InterPro" id="IPR020019">
    <property type="entry name" value="AcTrfase_PglD-like"/>
</dbReference>
<evidence type="ECO:0000313" key="7">
    <source>
        <dbReference type="EMBL" id="SCF24776.1"/>
    </source>
</evidence>
<protein>
    <submittedName>
        <fullName evidence="7">Sugar O-acyltransferase, sialic acid O-acetyltransferase NeuD family</fullName>
    </submittedName>
</protein>